<keyword evidence="5" id="KW-0501">Molybdenum cofactor biosynthesis</keyword>
<dbReference type="Proteomes" id="UP001241110">
    <property type="component" value="Unassembled WGS sequence"/>
</dbReference>
<dbReference type="AlphaFoldDB" id="A0AAE3U6Y8"/>
<evidence type="ECO:0000256" key="9">
    <source>
        <dbReference type="ARBA" id="ARBA00030781"/>
    </source>
</evidence>
<evidence type="ECO:0000256" key="8">
    <source>
        <dbReference type="ARBA" id="ARBA00030407"/>
    </source>
</evidence>
<comment type="similarity">
    <text evidence="2">Belongs to the MoaE family.</text>
</comment>
<protein>
    <recommendedName>
        <fullName evidence="4">Molybdopterin synthase catalytic subunit</fullName>
        <ecNumber evidence="3">2.8.1.12</ecNumber>
    </recommendedName>
    <alternativeName>
        <fullName evidence="9">MPT synthase subunit 2</fullName>
    </alternativeName>
    <alternativeName>
        <fullName evidence="7">Molybdenum cofactor biosynthesis protein E</fullName>
    </alternativeName>
    <alternativeName>
        <fullName evidence="8">Molybdopterin-converting factor large subunit</fullName>
    </alternativeName>
    <alternativeName>
        <fullName evidence="10">Molybdopterin-converting factor subunit 2</fullName>
    </alternativeName>
</protein>
<reference evidence="12" key="1">
    <citation type="submission" date="2023-05" db="EMBL/GenBank/DDBJ databases">
        <authorList>
            <person name="Zhang X."/>
        </authorList>
    </citation>
    <scope>NUCLEOTIDE SEQUENCE</scope>
    <source>
        <strain evidence="12">YF14B1</strain>
    </source>
</reference>
<evidence type="ECO:0000313" key="12">
    <source>
        <dbReference type="EMBL" id="MDJ1482369.1"/>
    </source>
</evidence>
<dbReference type="EC" id="2.8.1.12" evidence="3"/>
<sequence>MEVVKKIKKLFIDGPIQPDFVADSIAKHSTKTNIGAHAIFLGQVRADAKDGSEVTSIHYSAYQPMAEQIMAAMREDFFAQYNDMTCLHIYHSLGEVKAGEVSLFVFVSCRHRKQSFEALEHIVDRLKAELPVWKQEFYSDQSYRWV</sequence>
<dbReference type="CDD" id="cd00756">
    <property type="entry name" value="MoaE"/>
    <property type="match status" value="1"/>
</dbReference>
<comment type="pathway">
    <text evidence="1">Cofactor biosynthesis; molybdopterin biosynthesis.</text>
</comment>
<dbReference type="RefSeq" id="WP_313981397.1">
    <property type="nucleotide sequence ID" value="NZ_JASJOS010000007.1"/>
</dbReference>
<dbReference type="InterPro" id="IPR036563">
    <property type="entry name" value="MoaE_sf"/>
</dbReference>
<evidence type="ECO:0000256" key="10">
    <source>
        <dbReference type="ARBA" id="ARBA00032474"/>
    </source>
</evidence>
<dbReference type="SUPFAM" id="SSF54690">
    <property type="entry name" value="Molybdopterin synthase subunit MoaE"/>
    <property type="match status" value="1"/>
</dbReference>
<evidence type="ECO:0000256" key="6">
    <source>
        <dbReference type="ARBA" id="ARBA00026066"/>
    </source>
</evidence>
<comment type="catalytic activity">
    <reaction evidence="11">
        <text>2 [molybdopterin-synthase sulfur-carrier protein]-C-terminal-Gly-aminoethanethioate + cyclic pyranopterin phosphate + H2O = molybdopterin + 2 [molybdopterin-synthase sulfur-carrier protein]-C-terminal Gly-Gly + 2 H(+)</text>
        <dbReference type="Rhea" id="RHEA:26333"/>
        <dbReference type="Rhea" id="RHEA-COMP:12202"/>
        <dbReference type="Rhea" id="RHEA-COMP:19907"/>
        <dbReference type="ChEBI" id="CHEBI:15377"/>
        <dbReference type="ChEBI" id="CHEBI:15378"/>
        <dbReference type="ChEBI" id="CHEBI:58698"/>
        <dbReference type="ChEBI" id="CHEBI:59648"/>
        <dbReference type="ChEBI" id="CHEBI:90778"/>
        <dbReference type="ChEBI" id="CHEBI:232372"/>
        <dbReference type="EC" id="2.8.1.12"/>
    </reaction>
</comment>
<dbReference type="GO" id="GO:0030366">
    <property type="term" value="F:molybdopterin synthase activity"/>
    <property type="evidence" value="ECO:0007669"/>
    <property type="project" value="UniProtKB-EC"/>
</dbReference>
<evidence type="ECO:0000256" key="5">
    <source>
        <dbReference type="ARBA" id="ARBA00023150"/>
    </source>
</evidence>
<evidence type="ECO:0000256" key="2">
    <source>
        <dbReference type="ARBA" id="ARBA00005426"/>
    </source>
</evidence>
<evidence type="ECO:0000256" key="4">
    <source>
        <dbReference type="ARBA" id="ARBA00013858"/>
    </source>
</evidence>
<organism evidence="12 13">
    <name type="scientific">Xanthocytophaga flava</name>
    <dbReference type="NCBI Taxonomy" id="3048013"/>
    <lineage>
        <taxon>Bacteria</taxon>
        <taxon>Pseudomonadati</taxon>
        <taxon>Bacteroidota</taxon>
        <taxon>Cytophagia</taxon>
        <taxon>Cytophagales</taxon>
        <taxon>Rhodocytophagaceae</taxon>
        <taxon>Xanthocytophaga</taxon>
    </lineage>
</organism>
<evidence type="ECO:0000256" key="7">
    <source>
        <dbReference type="ARBA" id="ARBA00029745"/>
    </source>
</evidence>
<dbReference type="Pfam" id="PF02391">
    <property type="entry name" value="MoaE"/>
    <property type="match status" value="1"/>
</dbReference>
<comment type="caution">
    <text evidence="12">The sequence shown here is derived from an EMBL/GenBank/DDBJ whole genome shotgun (WGS) entry which is preliminary data.</text>
</comment>
<dbReference type="EMBL" id="JASJOS010000007">
    <property type="protein sequence ID" value="MDJ1482369.1"/>
    <property type="molecule type" value="Genomic_DNA"/>
</dbReference>
<evidence type="ECO:0000256" key="11">
    <source>
        <dbReference type="ARBA" id="ARBA00049878"/>
    </source>
</evidence>
<dbReference type="InterPro" id="IPR003448">
    <property type="entry name" value="Mopterin_biosynth_MoaE"/>
</dbReference>
<evidence type="ECO:0000313" key="13">
    <source>
        <dbReference type="Proteomes" id="UP001241110"/>
    </source>
</evidence>
<comment type="subunit">
    <text evidence="6">Heterotetramer of 2 MoaD subunits and 2 MoaE subunits. Also stable as homodimer. The enzyme changes between these two forms during catalysis.</text>
</comment>
<evidence type="ECO:0000256" key="3">
    <source>
        <dbReference type="ARBA" id="ARBA00011950"/>
    </source>
</evidence>
<evidence type="ECO:0000256" key="1">
    <source>
        <dbReference type="ARBA" id="ARBA00005046"/>
    </source>
</evidence>
<dbReference type="GO" id="GO:0006777">
    <property type="term" value="P:Mo-molybdopterin cofactor biosynthetic process"/>
    <property type="evidence" value="ECO:0007669"/>
    <property type="project" value="UniProtKB-KW"/>
</dbReference>
<proteinExistence type="inferred from homology"/>
<gene>
    <name evidence="12" type="ORF">QNI16_17825</name>
</gene>
<accession>A0AAE3U6Y8</accession>
<dbReference type="PANTHER" id="PTHR23404">
    <property type="entry name" value="MOLYBDOPTERIN SYNTHASE RELATED"/>
    <property type="match status" value="1"/>
</dbReference>
<dbReference type="Gene3D" id="3.90.1170.40">
    <property type="entry name" value="Molybdopterin biosynthesis MoaE subunit"/>
    <property type="match status" value="1"/>
</dbReference>
<name>A0AAE3U6Y8_9BACT</name>